<organism evidence="1">
    <name type="scientific">Arundo donax</name>
    <name type="common">Giant reed</name>
    <name type="synonym">Donax arundinaceus</name>
    <dbReference type="NCBI Taxonomy" id="35708"/>
    <lineage>
        <taxon>Eukaryota</taxon>
        <taxon>Viridiplantae</taxon>
        <taxon>Streptophyta</taxon>
        <taxon>Embryophyta</taxon>
        <taxon>Tracheophyta</taxon>
        <taxon>Spermatophyta</taxon>
        <taxon>Magnoliopsida</taxon>
        <taxon>Liliopsida</taxon>
        <taxon>Poales</taxon>
        <taxon>Poaceae</taxon>
        <taxon>PACMAD clade</taxon>
        <taxon>Arundinoideae</taxon>
        <taxon>Arundineae</taxon>
        <taxon>Arundo</taxon>
    </lineage>
</organism>
<dbReference type="EMBL" id="GBRH01247283">
    <property type="protein sequence ID" value="JAD50612.1"/>
    <property type="molecule type" value="Transcribed_RNA"/>
</dbReference>
<accession>A0A0A9AU85</accession>
<evidence type="ECO:0000313" key="1">
    <source>
        <dbReference type="EMBL" id="JAD50612.1"/>
    </source>
</evidence>
<protein>
    <submittedName>
        <fullName evidence="1">Uncharacterized protein</fullName>
    </submittedName>
</protein>
<dbReference type="AlphaFoldDB" id="A0A0A9AU85"/>
<reference evidence="1" key="1">
    <citation type="submission" date="2014-09" db="EMBL/GenBank/DDBJ databases">
        <authorList>
            <person name="Magalhaes I.L.F."/>
            <person name="Oliveira U."/>
            <person name="Santos F.R."/>
            <person name="Vidigal T.H.D.A."/>
            <person name="Brescovit A.D."/>
            <person name="Santos A.J."/>
        </authorList>
    </citation>
    <scope>NUCLEOTIDE SEQUENCE</scope>
    <source>
        <tissue evidence="1">Shoot tissue taken approximately 20 cm above the soil surface</tissue>
    </source>
</reference>
<name>A0A0A9AU85_ARUDO</name>
<reference evidence="1" key="2">
    <citation type="journal article" date="2015" name="Data Brief">
        <title>Shoot transcriptome of the giant reed, Arundo donax.</title>
        <authorList>
            <person name="Barrero R.A."/>
            <person name="Guerrero F.D."/>
            <person name="Moolhuijzen P."/>
            <person name="Goolsby J.A."/>
            <person name="Tidwell J."/>
            <person name="Bellgard S.E."/>
            <person name="Bellgard M.I."/>
        </authorList>
    </citation>
    <scope>NUCLEOTIDE SEQUENCE</scope>
    <source>
        <tissue evidence="1">Shoot tissue taken approximately 20 cm above the soil surface</tissue>
    </source>
</reference>
<proteinExistence type="predicted"/>
<sequence>MAIIEDASVYDAECQIIWFRVQQLDKQNGEMELYMGSKWHE</sequence>